<dbReference type="KEGG" id="moc:BB934_00315"/>
<dbReference type="GO" id="GO:0008199">
    <property type="term" value="F:ferric iron binding"/>
    <property type="evidence" value="ECO:0007669"/>
    <property type="project" value="InterPro"/>
</dbReference>
<dbReference type="PROSITE" id="PS00083">
    <property type="entry name" value="INTRADIOL_DIOXYGENAS"/>
    <property type="match status" value="1"/>
</dbReference>
<dbReference type="GO" id="GO:0018578">
    <property type="term" value="F:protocatechuate 3,4-dioxygenase activity"/>
    <property type="evidence" value="ECO:0007669"/>
    <property type="project" value="InterPro"/>
</dbReference>
<gene>
    <name evidence="5" type="ORF">BB934_00315</name>
    <name evidence="6" type="ORF">BB934_22165</name>
</gene>
<dbReference type="AlphaFoldDB" id="A0A1B2EKX7"/>
<dbReference type="EMBL" id="CP016616">
    <property type="protein sequence ID" value="ANY76855.1"/>
    <property type="molecule type" value="Genomic_DNA"/>
</dbReference>
<dbReference type="RefSeq" id="WP_099507824.1">
    <property type="nucleotide sequence ID" value="NZ_CP016616.1"/>
</dbReference>
<sequence>MFQTLTTLKESPSQTAGPYIHIGATPNWVEITGVWDEDLGLVLVDPETKGERILVKGRIFDGSGHPIKDALVEIWQADADGLYNSPEEKRGKADPHFVGWGRQPTDGTTGEYRFETIKPGRVPYKDGRPMAPHITFWIVARGINIGLHTRLYFGDEEAANAECPVLARIEHKVRLATLIAARSEESGMPTYTFDIHLQGDKETVFFDI</sequence>
<dbReference type="CDD" id="cd03463">
    <property type="entry name" value="3_4-PCD_alpha"/>
    <property type="match status" value="1"/>
</dbReference>
<evidence type="ECO:0000313" key="6">
    <source>
        <dbReference type="EMBL" id="ANY80599.1"/>
    </source>
</evidence>
<dbReference type="EMBL" id="CP016616">
    <property type="protein sequence ID" value="ANY80599.1"/>
    <property type="molecule type" value="Genomic_DNA"/>
</dbReference>
<dbReference type="InterPro" id="IPR000627">
    <property type="entry name" value="Intradiol_dOase_C"/>
</dbReference>
<evidence type="ECO:0000256" key="1">
    <source>
        <dbReference type="ARBA" id="ARBA00007825"/>
    </source>
</evidence>
<evidence type="ECO:0000256" key="3">
    <source>
        <dbReference type="ARBA" id="ARBA00023002"/>
    </source>
</evidence>
<evidence type="ECO:0000259" key="4">
    <source>
        <dbReference type="PROSITE" id="PS00083"/>
    </source>
</evidence>
<dbReference type="SUPFAM" id="SSF49482">
    <property type="entry name" value="Aromatic compound dioxygenase"/>
    <property type="match status" value="1"/>
</dbReference>
<organism evidence="6">
    <name type="scientific">Microvirga ossetica</name>
    <dbReference type="NCBI Taxonomy" id="1882682"/>
    <lineage>
        <taxon>Bacteria</taxon>
        <taxon>Pseudomonadati</taxon>
        <taxon>Pseudomonadota</taxon>
        <taxon>Alphaproteobacteria</taxon>
        <taxon>Hyphomicrobiales</taxon>
        <taxon>Methylobacteriaceae</taxon>
        <taxon>Microvirga</taxon>
    </lineage>
</organism>
<dbReference type="PANTHER" id="PTHR33711">
    <property type="entry name" value="DIOXYGENASE, PUTATIVE (AFU_ORTHOLOGUE AFUA_2G02910)-RELATED"/>
    <property type="match status" value="1"/>
</dbReference>
<name>A0A1B2EKX7_9HYPH</name>
<feature type="domain" description="Intradiol ring-cleavage dioxygenases" evidence="4">
    <location>
        <begin position="55"/>
        <end position="83"/>
    </location>
</feature>
<dbReference type="InterPro" id="IPR012786">
    <property type="entry name" value="Protocat_dOase_a"/>
</dbReference>
<dbReference type="KEGG" id="moc:BB934_22165"/>
<dbReference type="Gene3D" id="2.60.130.10">
    <property type="entry name" value="Aromatic compound dioxygenase"/>
    <property type="match status" value="1"/>
</dbReference>
<comment type="similarity">
    <text evidence="1">Belongs to the intradiol ring-cleavage dioxygenase family.</text>
</comment>
<evidence type="ECO:0000256" key="2">
    <source>
        <dbReference type="ARBA" id="ARBA00022964"/>
    </source>
</evidence>
<keyword evidence="2 6" id="KW-0223">Dioxygenase</keyword>
<dbReference type="NCBIfam" id="TIGR02423">
    <property type="entry name" value="protocat_alph"/>
    <property type="match status" value="1"/>
</dbReference>
<proteinExistence type="inferred from homology"/>
<dbReference type="Pfam" id="PF00775">
    <property type="entry name" value="Dioxygenase_C"/>
    <property type="match status" value="1"/>
</dbReference>
<dbReference type="PANTHER" id="PTHR33711:SF9">
    <property type="entry name" value="PROTOCATECHUATE 3,4-DIOXYGENASE ALPHA CHAIN"/>
    <property type="match status" value="1"/>
</dbReference>
<dbReference type="InterPro" id="IPR050770">
    <property type="entry name" value="Intradiol_RC_Dioxygenase"/>
</dbReference>
<reference evidence="6" key="1">
    <citation type="submission" date="2016-07" db="EMBL/GenBank/DDBJ databases">
        <title>Microvirga ossetica sp. nov. a new species of rhizobia isolated from root nodules of the legume species Vicia alpestris Steven originated from North Ossetia region in the Caucasus.</title>
        <authorList>
            <person name="Safronova V.I."/>
            <person name="Kuznetsova I.G."/>
            <person name="Sazanova A.L."/>
            <person name="Belimov A."/>
            <person name="Andronov E."/>
            <person name="Osledkin Y.S."/>
            <person name="Onishchuk O.P."/>
            <person name="Kurchak O.N."/>
            <person name="Shaposhnikov A.I."/>
            <person name="Willems A."/>
            <person name="Tikhonovich I.A."/>
        </authorList>
    </citation>
    <scope>NUCLEOTIDE SEQUENCE [LARGE SCALE GENOMIC DNA]</scope>
    <source>
        <strain evidence="6">V5/3M</strain>
    </source>
</reference>
<protein>
    <submittedName>
        <fullName evidence="6">Protocatechuate 3,4-dioxygenase subunit alpha</fullName>
    </submittedName>
</protein>
<dbReference type="OrthoDB" id="9805815at2"/>
<evidence type="ECO:0000313" key="5">
    <source>
        <dbReference type="EMBL" id="ANY76855.1"/>
    </source>
</evidence>
<dbReference type="InterPro" id="IPR015889">
    <property type="entry name" value="Intradiol_dOase_core"/>
</dbReference>
<accession>A0A1B2EKX7</accession>
<keyword evidence="3" id="KW-0560">Oxidoreductase</keyword>